<dbReference type="PANTHER" id="PTHR37457:SF3">
    <property type="entry name" value="TRNA SELENOCYSTEINE-ASSOCIATED PROTEIN 1"/>
    <property type="match status" value="1"/>
</dbReference>
<dbReference type="InterPro" id="IPR035979">
    <property type="entry name" value="RBD_domain_sf"/>
</dbReference>
<reference evidence="7" key="1">
    <citation type="submission" date="2025-08" db="UniProtKB">
        <authorList>
            <consortium name="RefSeq"/>
        </authorList>
    </citation>
    <scope>IDENTIFICATION</scope>
    <source>
        <tissue evidence="7">Testes</tissue>
    </source>
</reference>
<feature type="domain" description="RRM" evidence="5">
    <location>
        <begin position="3"/>
        <end position="86"/>
    </location>
</feature>
<feature type="compositionally biased region" description="Low complexity" evidence="4">
    <location>
        <begin position="204"/>
        <end position="214"/>
    </location>
</feature>
<evidence type="ECO:0000256" key="1">
    <source>
        <dbReference type="ARBA" id="ARBA00008920"/>
    </source>
</evidence>
<dbReference type="PANTHER" id="PTHR37457">
    <property type="entry name" value="TRNA SELENOCYSTEINE 1-ASSOCIATED PROTEIN 1-RELATED"/>
    <property type="match status" value="1"/>
</dbReference>
<evidence type="ECO:0000259" key="5">
    <source>
        <dbReference type="PROSITE" id="PS50102"/>
    </source>
</evidence>
<dbReference type="PROSITE" id="PS50102">
    <property type="entry name" value="RRM"/>
    <property type="match status" value="2"/>
</dbReference>
<evidence type="ECO:0000256" key="2">
    <source>
        <dbReference type="ARBA" id="ARBA00033477"/>
    </source>
</evidence>
<dbReference type="SUPFAM" id="SSF54928">
    <property type="entry name" value="RNA-binding domain, RBD"/>
    <property type="match status" value="2"/>
</dbReference>
<keyword evidence="6" id="KW-1185">Reference proteome</keyword>
<dbReference type="Gene3D" id="3.30.70.330">
    <property type="match status" value="2"/>
</dbReference>
<keyword evidence="3" id="KW-0694">RNA-binding</keyword>
<feature type="region of interest" description="Disordered" evidence="4">
    <location>
        <begin position="189"/>
        <end position="347"/>
    </location>
</feature>
<feature type="compositionally biased region" description="Gly residues" evidence="4">
    <location>
        <begin position="239"/>
        <end position="255"/>
    </location>
</feature>
<dbReference type="CDD" id="cd12612">
    <property type="entry name" value="RRM2_SECp43"/>
    <property type="match status" value="1"/>
</dbReference>
<protein>
    <recommendedName>
        <fullName evidence="2">tRNA selenocysteine-associated protein 1</fullName>
    </recommendedName>
</protein>
<feature type="compositionally biased region" description="Gly residues" evidence="4">
    <location>
        <begin position="215"/>
        <end position="225"/>
    </location>
</feature>
<evidence type="ECO:0000313" key="7">
    <source>
        <dbReference type="RefSeq" id="XP_002734330.1"/>
    </source>
</evidence>
<comment type="similarity">
    <text evidence="1">Belongs to the RRM TRSPAP family.</text>
</comment>
<evidence type="ECO:0000256" key="3">
    <source>
        <dbReference type="PROSITE-ProRule" id="PRU00176"/>
    </source>
</evidence>
<feature type="domain" description="RRM" evidence="5">
    <location>
        <begin position="112"/>
        <end position="191"/>
    </location>
</feature>
<dbReference type="InterPro" id="IPR000504">
    <property type="entry name" value="RRM_dom"/>
</dbReference>
<feature type="compositionally biased region" description="Gly residues" evidence="4">
    <location>
        <begin position="316"/>
        <end position="347"/>
    </location>
</feature>
<dbReference type="InterPro" id="IPR034510">
    <property type="entry name" value="SECp43_RRM2"/>
</dbReference>
<dbReference type="RefSeq" id="XP_002734330.1">
    <property type="nucleotide sequence ID" value="XM_002734284.2"/>
</dbReference>
<dbReference type="Pfam" id="PF00076">
    <property type="entry name" value="RRM_1"/>
    <property type="match status" value="2"/>
</dbReference>
<dbReference type="InterPro" id="IPR012677">
    <property type="entry name" value="Nucleotide-bd_a/b_plait_sf"/>
</dbReference>
<dbReference type="InterPro" id="IPR040434">
    <property type="entry name" value="TSAP1"/>
</dbReference>
<organism evidence="6 7">
    <name type="scientific">Saccoglossus kowalevskii</name>
    <name type="common">Acorn worm</name>
    <dbReference type="NCBI Taxonomy" id="10224"/>
    <lineage>
        <taxon>Eukaryota</taxon>
        <taxon>Metazoa</taxon>
        <taxon>Hemichordata</taxon>
        <taxon>Enteropneusta</taxon>
        <taxon>Harrimaniidae</taxon>
        <taxon>Saccoglossus</taxon>
    </lineage>
</organism>
<accession>A0ABM0GPA3</accession>
<dbReference type="SMART" id="SM00360">
    <property type="entry name" value="RRM"/>
    <property type="match status" value="2"/>
</dbReference>
<name>A0ABM0GPA3_SACKO</name>
<evidence type="ECO:0000256" key="4">
    <source>
        <dbReference type="SAM" id="MobiDB-lite"/>
    </source>
</evidence>
<gene>
    <name evidence="7" type="primary">LOC100372768</name>
</gene>
<feature type="compositionally biased region" description="Gly residues" evidence="4">
    <location>
        <begin position="274"/>
        <end position="285"/>
    </location>
</feature>
<feature type="compositionally biased region" description="Low complexity" evidence="4">
    <location>
        <begin position="256"/>
        <end position="273"/>
    </location>
</feature>
<sequence length="347" mass="36242">MNTTLWMGDVEPFWDENFIRGAFSHSGEQPTAVKLMKNKLTGGQARYCFVDFRDSAAAERVMSICNGKPVPNSTPPRMFKLNFAVYGMQAPPKAAGATGGPADPKSFNRKEFSLFVGELSPEVDDYALYNFFSRRYPSIKGAKVIMDNAGMSRGFGFVRFGSEEEQQRALNEMQNASGLGGRSLRVSIATPKKPKVPGPGGEGPDPWSSGVGSWNSGGGGGGGGSNTWNAEGNGSSWNSGGGQYAGSGGSQGGWGSQQNTWNSGQGSWESGSNNWGGGSQQGGSWSGNSTQPSGWGSGGGQQPQQSGWSGNQESSWGGGSTGGGGSQSGWGQGQGQQYGQGYQGYQY</sequence>
<proteinExistence type="inferred from homology"/>
<evidence type="ECO:0000313" key="6">
    <source>
        <dbReference type="Proteomes" id="UP000694865"/>
    </source>
</evidence>
<dbReference type="Proteomes" id="UP000694865">
    <property type="component" value="Unplaced"/>
</dbReference>
<dbReference type="GeneID" id="100372768"/>